<organism evidence="9 10">
    <name type="scientific">Jimgerdemannia flammicorona</name>
    <dbReference type="NCBI Taxonomy" id="994334"/>
    <lineage>
        <taxon>Eukaryota</taxon>
        <taxon>Fungi</taxon>
        <taxon>Fungi incertae sedis</taxon>
        <taxon>Mucoromycota</taxon>
        <taxon>Mucoromycotina</taxon>
        <taxon>Endogonomycetes</taxon>
        <taxon>Endogonales</taxon>
        <taxon>Endogonaceae</taxon>
        <taxon>Jimgerdemannia</taxon>
    </lineage>
</organism>
<evidence type="ECO:0000256" key="8">
    <source>
        <dbReference type="SAM" id="MobiDB-lite"/>
    </source>
</evidence>
<comment type="subcellular location">
    <subcellularLocation>
        <location evidence="1">Mitochondrion</location>
    </subcellularLocation>
</comment>
<evidence type="ECO:0000256" key="7">
    <source>
        <dbReference type="ARBA" id="ARBA00035140"/>
    </source>
</evidence>
<keyword evidence="5" id="KW-0496">Mitochondrion</keyword>
<sequence length="364" mass="40392">MASPKVFSLPTILSRISSSFSLVLGSSAASRSALVLPLRTRLGHNTQQAAYVTASKPASAAKDNKAKSPLKKANTFKKVPKVISSEGSSSSGSGKYNEQFYKAAPIVSLDEFQPEIVTDKFVTQMLALPNDVVTKIERFGYPKFLDEEFAFFNKASLIVRKSTVDFINIIDNAALSPNSETRLVLTGQIGCGKSALLLQVVSFCLSRKWIVIYVPRAINYVNSTYPYSKAQGSDEFVQPTLASTLLQQIKAVNGELLNEMIISKDYAFERHSTTKKVTTLSKLIDIGIKDQYAAQKVFEAFLQEVGTQKEWVYFCLICGSTAHGGLENSTVAAYYLPRSFVQDPRSSRRRRAQRLLHKHQLQRH</sequence>
<feature type="compositionally biased region" description="Basic residues" evidence="8">
    <location>
        <begin position="347"/>
        <end position="364"/>
    </location>
</feature>
<comment type="caution">
    <text evidence="9">The sequence shown here is derived from an EMBL/GenBank/DDBJ whole genome shotgun (WGS) entry which is preliminary data.</text>
</comment>
<accession>A0A433QH74</accession>
<proteinExistence type="inferred from homology"/>
<evidence type="ECO:0000256" key="5">
    <source>
        <dbReference type="ARBA" id="ARBA00023128"/>
    </source>
</evidence>
<evidence type="ECO:0000313" key="9">
    <source>
        <dbReference type="EMBL" id="RUS29143.1"/>
    </source>
</evidence>
<dbReference type="PANTHER" id="PTHR12810">
    <property type="entry name" value="MITOCHONDRIAL 28S RIBOSOMAL PROTEIN S29"/>
    <property type="match status" value="1"/>
</dbReference>
<keyword evidence="3" id="KW-0809">Transit peptide</keyword>
<evidence type="ECO:0000256" key="6">
    <source>
        <dbReference type="ARBA" id="ARBA00023274"/>
    </source>
</evidence>
<evidence type="ECO:0000256" key="4">
    <source>
        <dbReference type="ARBA" id="ARBA00022980"/>
    </source>
</evidence>
<keyword evidence="6" id="KW-0687">Ribonucleoprotein</keyword>
<dbReference type="InterPro" id="IPR019368">
    <property type="entry name" value="Ribosomal_mS29"/>
</dbReference>
<dbReference type="AlphaFoldDB" id="A0A433QH74"/>
<reference evidence="9 10" key="1">
    <citation type="journal article" date="2018" name="New Phytol.">
        <title>Phylogenomics of Endogonaceae and evolution of mycorrhizas within Mucoromycota.</title>
        <authorList>
            <person name="Chang Y."/>
            <person name="Desiro A."/>
            <person name="Na H."/>
            <person name="Sandor L."/>
            <person name="Lipzen A."/>
            <person name="Clum A."/>
            <person name="Barry K."/>
            <person name="Grigoriev I.V."/>
            <person name="Martin F.M."/>
            <person name="Stajich J.E."/>
            <person name="Smith M.E."/>
            <person name="Bonito G."/>
            <person name="Spatafora J.W."/>
        </authorList>
    </citation>
    <scope>NUCLEOTIDE SEQUENCE [LARGE SCALE GENOMIC DNA]</scope>
    <source>
        <strain evidence="9 10">AD002</strain>
    </source>
</reference>
<evidence type="ECO:0000256" key="1">
    <source>
        <dbReference type="ARBA" id="ARBA00004173"/>
    </source>
</evidence>
<dbReference type="GO" id="GO:0003735">
    <property type="term" value="F:structural constituent of ribosome"/>
    <property type="evidence" value="ECO:0007669"/>
    <property type="project" value="TreeGrafter"/>
</dbReference>
<dbReference type="PANTHER" id="PTHR12810:SF0">
    <property type="entry name" value="SMALL RIBOSOMAL SUBUNIT PROTEIN MS29"/>
    <property type="match status" value="1"/>
</dbReference>
<comment type="similarity">
    <text evidence="2">Belongs to the mitochondrion-specific ribosomal protein mS29 family.</text>
</comment>
<dbReference type="Pfam" id="PF10236">
    <property type="entry name" value="DAP3"/>
    <property type="match status" value="1"/>
</dbReference>
<evidence type="ECO:0000313" key="10">
    <source>
        <dbReference type="Proteomes" id="UP000274822"/>
    </source>
</evidence>
<feature type="region of interest" description="Disordered" evidence="8">
    <location>
        <begin position="345"/>
        <end position="364"/>
    </location>
</feature>
<keyword evidence="10" id="KW-1185">Reference proteome</keyword>
<dbReference type="GO" id="GO:0005763">
    <property type="term" value="C:mitochondrial small ribosomal subunit"/>
    <property type="evidence" value="ECO:0007669"/>
    <property type="project" value="TreeGrafter"/>
</dbReference>
<evidence type="ECO:0000256" key="2">
    <source>
        <dbReference type="ARBA" id="ARBA00009863"/>
    </source>
</evidence>
<dbReference type="EMBL" id="RBNJ01005559">
    <property type="protein sequence ID" value="RUS29143.1"/>
    <property type="molecule type" value="Genomic_DNA"/>
</dbReference>
<evidence type="ECO:0000256" key="3">
    <source>
        <dbReference type="ARBA" id="ARBA00022946"/>
    </source>
</evidence>
<dbReference type="Proteomes" id="UP000274822">
    <property type="component" value="Unassembled WGS sequence"/>
</dbReference>
<protein>
    <recommendedName>
        <fullName evidence="7">Small ribosomal subunit protein mS29</fullName>
    </recommendedName>
</protein>
<keyword evidence="4" id="KW-0689">Ribosomal protein</keyword>
<gene>
    <name evidence="9" type="ORF">BC938DRAFT_480992</name>
</gene>
<name>A0A433QH74_9FUNG</name>